<dbReference type="EMBL" id="JAWXXX010000001">
    <property type="protein sequence ID" value="MDX5893590.1"/>
    <property type="molecule type" value="Genomic_DNA"/>
</dbReference>
<reference evidence="2 4" key="1">
    <citation type="submission" date="2014-03" db="EMBL/GenBank/DDBJ databases">
        <title>Complete genome sequence of the Radio-Resistant Rubrobacter radiotolerans RSPS-4.</title>
        <authorList>
            <person name="Egas C.C."/>
            <person name="Barroso C.C."/>
            <person name="Froufe H.J.C."/>
            <person name="Pacheco J.J."/>
            <person name="Albuquerque L.L."/>
            <person name="da Costa M.M.S."/>
        </authorList>
    </citation>
    <scope>NUCLEOTIDE SEQUENCE [LARGE SCALE GENOMIC DNA]</scope>
    <source>
        <strain evidence="2 4">RSPS-4</strain>
    </source>
</reference>
<dbReference type="RefSeq" id="WP_038680969.1">
    <property type="nucleotide sequence ID" value="NZ_CP007514.1"/>
</dbReference>
<feature type="transmembrane region" description="Helical" evidence="1">
    <location>
        <begin position="6"/>
        <end position="24"/>
    </location>
</feature>
<name>A0A023X2F8_RUBRA</name>
<dbReference type="STRING" id="42256.RradSPS_0897"/>
<organism evidence="2 4">
    <name type="scientific">Rubrobacter radiotolerans</name>
    <name type="common">Arthrobacter radiotolerans</name>
    <dbReference type="NCBI Taxonomy" id="42256"/>
    <lineage>
        <taxon>Bacteria</taxon>
        <taxon>Bacillati</taxon>
        <taxon>Actinomycetota</taxon>
        <taxon>Rubrobacteria</taxon>
        <taxon>Rubrobacterales</taxon>
        <taxon>Rubrobacteraceae</taxon>
        <taxon>Rubrobacter</taxon>
    </lineage>
</organism>
<sequence length="91" mass="9705">MGLLRTILSLVMLLILVHVVLVYLGVEQTTNTVTNAIYSLGALLEAPGALILGFLGDFGPDFLDPNSFYAVALTALAAYFLVYVLLGASRD</sequence>
<dbReference type="EMBL" id="CP007514">
    <property type="protein sequence ID" value="AHY46180.1"/>
    <property type="molecule type" value="Genomic_DNA"/>
</dbReference>
<dbReference type="HOGENOM" id="CLU_2425084_0_0_11"/>
<keyword evidence="1" id="KW-0812">Transmembrane</keyword>
<dbReference type="Proteomes" id="UP001281130">
    <property type="component" value="Unassembled WGS sequence"/>
</dbReference>
<accession>A0A023X2F8</accession>
<proteinExistence type="predicted"/>
<evidence type="ECO:0000256" key="1">
    <source>
        <dbReference type="SAM" id="Phobius"/>
    </source>
</evidence>
<gene>
    <name evidence="2" type="ORF">RradSPS_0897</name>
    <name evidence="3" type="ORF">SIL72_06045</name>
</gene>
<evidence type="ECO:0000313" key="4">
    <source>
        <dbReference type="Proteomes" id="UP000025229"/>
    </source>
</evidence>
<reference evidence="3" key="2">
    <citation type="submission" date="2023-11" db="EMBL/GenBank/DDBJ databases">
        <title>MicrobeMod: A computational toolkit for identifying prokaryotic methylation and restriction-modification with nanopore sequencing.</title>
        <authorList>
            <person name="Crits-Christoph A."/>
            <person name="Kang S.C."/>
            <person name="Lee H."/>
            <person name="Ostrov N."/>
        </authorList>
    </citation>
    <scope>NUCLEOTIDE SEQUENCE</scope>
    <source>
        <strain evidence="3">ATCC 51242</strain>
    </source>
</reference>
<dbReference type="AlphaFoldDB" id="A0A023X2F8"/>
<feature type="transmembrane region" description="Helical" evidence="1">
    <location>
        <begin position="67"/>
        <end position="86"/>
    </location>
</feature>
<evidence type="ECO:0000313" key="3">
    <source>
        <dbReference type="EMBL" id="MDX5893590.1"/>
    </source>
</evidence>
<keyword evidence="1" id="KW-1133">Transmembrane helix</keyword>
<keyword evidence="1" id="KW-0472">Membrane</keyword>
<dbReference type="Proteomes" id="UP000025229">
    <property type="component" value="Chromosome"/>
</dbReference>
<keyword evidence="4" id="KW-1185">Reference proteome</keyword>
<protein>
    <submittedName>
        <fullName evidence="2">Uncharacterized protein</fullName>
    </submittedName>
</protein>
<dbReference type="KEGG" id="rrd:RradSPS_0897"/>
<feature type="transmembrane region" description="Helical" evidence="1">
    <location>
        <begin position="36"/>
        <end position="55"/>
    </location>
</feature>
<evidence type="ECO:0000313" key="2">
    <source>
        <dbReference type="EMBL" id="AHY46180.1"/>
    </source>
</evidence>